<dbReference type="AlphaFoldDB" id="A0A1X0WK68"/>
<accession>A0A1X0WK68</accession>
<dbReference type="EMBL" id="MRWE01000002">
    <property type="protein sequence ID" value="ORJ27164.1"/>
    <property type="molecule type" value="Genomic_DNA"/>
</dbReference>
<evidence type="ECO:0000313" key="3">
    <source>
        <dbReference type="EMBL" id="ORJ27164.1"/>
    </source>
</evidence>
<dbReference type="InterPro" id="IPR043504">
    <property type="entry name" value="Peptidase_S1_PA_chymotrypsin"/>
</dbReference>
<feature type="domain" description="Peptidase S1" evidence="2">
    <location>
        <begin position="58"/>
        <end position="261"/>
    </location>
</feature>
<evidence type="ECO:0000259" key="2">
    <source>
        <dbReference type="Pfam" id="PF00089"/>
    </source>
</evidence>
<proteinExistence type="predicted"/>
<dbReference type="RefSeq" id="WP_084911691.1">
    <property type="nucleotide sequence ID" value="NZ_CAUQAZ010000005.1"/>
</dbReference>
<dbReference type="InterPro" id="IPR009003">
    <property type="entry name" value="Peptidase_S1_PA"/>
</dbReference>
<dbReference type="Gene3D" id="2.10.10.20">
    <property type="entry name" value="Carbohydrate-binding module superfamily 5/12"/>
    <property type="match status" value="1"/>
</dbReference>
<keyword evidence="4" id="KW-1185">Reference proteome</keyword>
<dbReference type="Pfam" id="PF00089">
    <property type="entry name" value="Trypsin"/>
    <property type="match status" value="1"/>
</dbReference>
<dbReference type="SUPFAM" id="SSF50494">
    <property type="entry name" value="Trypsin-like serine proteases"/>
    <property type="match status" value="1"/>
</dbReference>
<evidence type="ECO:0000256" key="1">
    <source>
        <dbReference type="SAM" id="MobiDB-lite"/>
    </source>
</evidence>
<dbReference type="STRING" id="1646377.BS640_01465"/>
<gene>
    <name evidence="3" type="ORF">BS640_01465</name>
</gene>
<comment type="caution">
    <text evidence="3">The sequence shown here is derived from an EMBL/GenBank/DDBJ whole genome shotgun (WGS) entry which is preliminary data.</text>
</comment>
<sequence length="481" mass="52609">MNHPTFIKNGGDVNNIPNTLEMAYGPLREKALSARFDAVGKIYACTATWLGDSKDGKKSYILTGAHCADWKEPTAAKGPYVGQFKDKNGKVIAEDGVYYSGPYRINPPEEMGGNGSDIAMLVLNKKADMLDSKGQPVSQPWIYDGSEEINNTVNFLGYGNWGTGDVSANGQSPQDDFAPQEGSKRAAGESVIDELFAMDYALSAPYHPNQDSKAWARLAPGDSGSAWWQHHRGFWSIVGVTKGGSMTSSHAVRVAKYAQWIKSVYPQVRTFTSMTTVDATHELKLPDLSHEAKDSSVSYTVPKQSAATGPTDADWDLGQGHSIIQLNLRDVNQGYYHQVNIRAWRDVGCAKAPMNSAVSCGQNQSSLVLKFMSEDNESLPAGHYQGVFTVSAQGWNDKAYTNTLTLHADIRITDEETSNPEPEYPNYQRGHAYKAGDIVTARNGKLYQCKGFPYTAYCGYKSAAYEPGKGVAAYLAWKALR</sequence>
<evidence type="ECO:0000313" key="4">
    <source>
        <dbReference type="Proteomes" id="UP000192536"/>
    </source>
</evidence>
<feature type="region of interest" description="Disordered" evidence="1">
    <location>
        <begin position="165"/>
        <end position="184"/>
    </location>
</feature>
<dbReference type="Proteomes" id="UP000192536">
    <property type="component" value="Unassembled WGS sequence"/>
</dbReference>
<dbReference type="GeneID" id="93567653"/>
<reference evidence="3 4" key="1">
    <citation type="journal article" date="2017" name="Int. J. Syst. Evol. Microbiol.">
        <title>Rouxiella badensis sp. nov. and Rouxiella silvae sp. nov. isolated from peat bog soil in Germany and emendation of the genus description.</title>
        <authorList>
            <person name="Le Fleche-Mateos A."/>
            <person name="Kugler J.H."/>
            <person name="Hansen S.H."/>
            <person name="Syldatk C."/>
            <person name="Hausmann R."/>
            <person name="Lomprez F."/>
            <person name="Vandenbogaert M."/>
            <person name="Manuguerra J.C."/>
            <person name="Grimont P.A."/>
        </authorList>
    </citation>
    <scope>NUCLEOTIDE SEQUENCE [LARGE SCALE GENOMIC DNA]</scope>
    <source>
        <strain evidence="3 4">DSM 100043</strain>
    </source>
</reference>
<name>A0A1X0WK68_9GAMM</name>
<dbReference type="GO" id="GO:0004252">
    <property type="term" value="F:serine-type endopeptidase activity"/>
    <property type="evidence" value="ECO:0007669"/>
    <property type="project" value="InterPro"/>
</dbReference>
<protein>
    <recommendedName>
        <fullName evidence="2">Peptidase S1 domain-containing protein</fullName>
    </recommendedName>
</protein>
<dbReference type="InterPro" id="IPR001254">
    <property type="entry name" value="Trypsin_dom"/>
</dbReference>
<organism evidence="3 4">
    <name type="scientific">Rouxiella badensis</name>
    <dbReference type="NCBI Taxonomy" id="1646377"/>
    <lineage>
        <taxon>Bacteria</taxon>
        <taxon>Pseudomonadati</taxon>
        <taxon>Pseudomonadota</taxon>
        <taxon>Gammaproteobacteria</taxon>
        <taxon>Enterobacterales</taxon>
        <taxon>Yersiniaceae</taxon>
        <taxon>Rouxiella</taxon>
    </lineage>
</organism>
<dbReference type="Gene3D" id="2.40.10.10">
    <property type="entry name" value="Trypsin-like serine proteases"/>
    <property type="match status" value="1"/>
</dbReference>
<dbReference type="GO" id="GO:0006508">
    <property type="term" value="P:proteolysis"/>
    <property type="evidence" value="ECO:0007669"/>
    <property type="project" value="InterPro"/>
</dbReference>